<dbReference type="InterPro" id="IPR035658">
    <property type="entry name" value="TrbF"/>
</dbReference>
<reference evidence="7 8" key="1">
    <citation type="submission" date="2020-04" db="EMBL/GenBank/DDBJ databases">
        <title>Description of novel Gluconacetobacter.</title>
        <authorList>
            <person name="Sombolestani A."/>
        </authorList>
    </citation>
    <scope>NUCLEOTIDE SEQUENCE [LARGE SCALE GENOMIC DNA]</scope>
    <source>
        <strain evidence="7 8">LMG 21311</strain>
    </source>
</reference>
<comment type="caution">
    <text evidence="7">The sequence shown here is derived from an EMBL/GenBank/DDBJ whole genome shotgun (WGS) entry which is preliminary data.</text>
</comment>
<keyword evidence="3 5" id="KW-1133">Transmembrane helix</keyword>
<evidence type="ECO:0000256" key="5">
    <source>
        <dbReference type="SAM" id="Phobius"/>
    </source>
</evidence>
<evidence type="ECO:0000313" key="7">
    <source>
        <dbReference type="EMBL" id="MBB2190763.1"/>
    </source>
</evidence>
<gene>
    <name evidence="7" type="ORF">HLH34_12455</name>
</gene>
<protein>
    <submittedName>
        <fullName evidence="7">Conjugal transfer protein TrbF</fullName>
    </submittedName>
</protein>
<dbReference type="SUPFAM" id="SSF54427">
    <property type="entry name" value="NTF2-like"/>
    <property type="match status" value="1"/>
</dbReference>
<dbReference type="GO" id="GO:0016020">
    <property type="term" value="C:membrane"/>
    <property type="evidence" value="ECO:0007669"/>
    <property type="project" value="UniProtKB-SubCell"/>
</dbReference>
<evidence type="ECO:0000256" key="2">
    <source>
        <dbReference type="ARBA" id="ARBA00022692"/>
    </source>
</evidence>
<evidence type="ECO:0000256" key="4">
    <source>
        <dbReference type="ARBA" id="ARBA00023136"/>
    </source>
</evidence>
<dbReference type="Pfam" id="PF04335">
    <property type="entry name" value="VirB8"/>
    <property type="match status" value="1"/>
</dbReference>
<evidence type="ECO:0000256" key="1">
    <source>
        <dbReference type="ARBA" id="ARBA00004167"/>
    </source>
</evidence>
<feature type="domain" description="Bacterial virulence protein VirB8" evidence="6">
    <location>
        <begin position="22"/>
        <end position="225"/>
    </location>
</feature>
<sequence length="232" mass="25256">MRWRRSAARYGDTPVPVTPYQRAAQLWDERVGTARVQAANWRLMAFGCLALAAIALGDDIRARSRSSVTPFVVEVDRLGAVQAVAPAAAEVTPGDRQIAAALGRFITELRSLSIDPVVVRQAWLAAYAQITSHAKPALDAFAQSSDPFGSIGKRAVTVEVTSVVRASDRSFRVEWIEHPFQDGAPLPTQRWSAILTIVIQTPHTEATLRANPLGIYVDAISWARELSTGETP</sequence>
<feature type="transmembrane region" description="Helical" evidence="5">
    <location>
        <begin position="39"/>
        <end position="57"/>
    </location>
</feature>
<keyword evidence="4 5" id="KW-0472">Membrane</keyword>
<evidence type="ECO:0000259" key="6">
    <source>
        <dbReference type="Pfam" id="PF04335"/>
    </source>
</evidence>
<dbReference type="InterPro" id="IPR032710">
    <property type="entry name" value="NTF2-like_dom_sf"/>
</dbReference>
<evidence type="ECO:0000313" key="8">
    <source>
        <dbReference type="Proteomes" id="UP000555756"/>
    </source>
</evidence>
<dbReference type="AlphaFoldDB" id="A0A7W4JTU2"/>
<dbReference type="EMBL" id="JABEQF010000009">
    <property type="protein sequence ID" value="MBB2190763.1"/>
    <property type="molecule type" value="Genomic_DNA"/>
</dbReference>
<dbReference type="CDD" id="cd16425">
    <property type="entry name" value="TrbF"/>
    <property type="match status" value="1"/>
</dbReference>
<keyword evidence="8" id="KW-1185">Reference proteome</keyword>
<dbReference type="Proteomes" id="UP000555756">
    <property type="component" value="Unassembled WGS sequence"/>
</dbReference>
<dbReference type="NCBIfam" id="NF010446">
    <property type="entry name" value="PRK13872.1"/>
    <property type="match status" value="1"/>
</dbReference>
<name>A0A7W4JTU2_9PROT</name>
<dbReference type="Gene3D" id="3.10.450.230">
    <property type="entry name" value="VirB8 protein"/>
    <property type="match status" value="1"/>
</dbReference>
<keyword evidence="2 5" id="KW-0812">Transmembrane</keyword>
<comment type="subcellular location">
    <subcellularLocation>
        <location evidence="1">Membrane</location>
        <topology evidence="1">Single-pass membrane protein</topology>
    </subcellularLocation>
</comment>
<accession>A0A7W4JTU2</accession>
<dbReference type="InterPro" id="IPR007430">
    <property type="entry name" value="VirB8"/>
</dbReference>
<dbReference type="RefSeq" id="WP_183119911.1">
    <property type="nucleotide sequence ID" value="NZ_JABEQF010000009.1"/>
</dbReference>
<proteinExistence type="predicted"/>
<evidence type="ECO:0000256" key="3">
    <source>
        <dbReference type="ARBA" id="ARBA00022989"/>
    </source>
</evidence>
<organism evidence="7 8">
    <name type="scientific">Gluconacetobacter azotocaptans</name>
    <dbReference type="NCBI Taxonomy" id="142834"/>
    <lineage>
        <taxon>Bacteria</taxon>
        <taxon>Pseudomonadati</taxon>
        <taxon>Pseudomonadota</taxon>
        <taxon>Alphaproteobacteria</taxon>
        <taxon>Acetobacterales</taxon>
        <taxon>Acetobacteraceae</taxon>
        <taxon>Gluconacetobacter</taxon>
    </lineage>
</organism>